<dbReference type="GO" id="GO:0039615">
    <property type="term" value="C:T=1 icosahedral viral capsid"/>
    <property type="evidence" value="ECO:0007669"/>
    <property type="project" value="UniProtKB-KW"/>
</dbReference>
<evidence type="ECO:0000256" key="4">
    <source>
        <dbReference type="ARBA" id="ARBA00022561"/>
    </source>
</evidence>
<evidence type="ECO:0000256" key="5">
    <source>
        <dbReference type="ARBA" id="ARBA00022844"/>
    </source>
</evidence>
<evidence type="ECO:0000256" key="1">
    <source>
        <dbReference type="ARBA" id="ARBA00004328"/>
    </source>
</evidence>
<dbReference type="InterPro" id="IPR016184">
    <property type="entry name" value="Capsid/spike_ssDNA_virus"/>
</dbReference>
<comment type="subcellular location">
    <subcellularLocation>
        <location evidence="1">Virion</location>
    </subcellularLocation>
</comment>
<dbReference type="Gene3D" id="2.60.169.10">
    <property type="entry name" value="Microviridae F protein"/>
    <property type="match status" value="2"/>
</dbReference>
<evidence type="ECO:0000313" key="6">
    <source>
        <dbReference type="EMBL" id="QCQ84789.1"/>
    </source>
</evidence>
<dbReference type="Pfam" id="PF02305">
    <property type="entry name" value="Phage_F"/>
    <property type="match status" value="1"/>
</dbReference>
<dbReference type="GO" id="GO:0005198">
    <property type="term" value="F:structural molecule activity"/>
    <property type="evidence" value="ECO:0007669"/>
    <property type="project" value="InterPro"/>
</dbReference>
<dbReference type="Proteomes" id="UP000323305">
    <property type="component" value="Segment"/>
</dbReference>
<accession>A0A4P8PK92</accession>
<keyword evidence="5" id="KW-0946">Virion</keyword>
<comment type="similarity">
    <text evidence="2">Belongs to the microviridae F protein family.</text>
</comment>
<organism evidence="6">
    <name type="scientific">Blackfly microvirus SF02</name>
    <dbReference type="NCBI Taxonomy" id="2576452"/>
    <lineage>
        <taxon>Viruses</taxon>
        <taxon>Monodnaviria</taxon>
        <taxon>Sangervirae</taxon>
        <taxon>Phixviricota</taxon>
        <taxon>Malgrandaviricetes</taxon>
        <taxon>Petitvirales</taxon>
        <taxon>Microviridae</taxon>
        <taxon>Microvirus</taxon>
    </lineage>
</organism>
<sequence>MARIPSVMSHSFSQVPKAEIPRSSFDRSSGRKTTFNSGYLVPVFCDEVLPGDTFNLSATFFARLATPLHPVMDNMRLTSFFFFVPFRLLWDNWQKFMGEQDNPGDSTDYLVPQMLAPAGGYAANSIYDYFALPTQIAGFAHWSFPLRAYNLIYNDWFRDQNMQNSVIVSKADTNDPTANYTLLRRGKRHDYFTSCLPWPQKGPGVDIPLGTTAPVIMGPSQTQINFSTPGGATSVTAATASGSPLAKSSALTGGVIGLANPSGMVADLTNATAATINQLRQAFQIQKLYERDARGGTRYTEIIRAHFNVVSPDARLQRPEYLGGGQSPINLYSVPQTSATDSQPTPQANLAAYGTVSGSNHGFTHSFTEHGIVVGLISVQADLNYQQGLERFWSRRTKFDFYWPALSHIGEQAVLNKEIYCQGTAVDDQVFGYQERYAEYRYKPSTITGEFRSNYAQSLDTWHLAQDYSTLPALNANFIVDNPPIDRVVAVLVEPQFIMDSYLRLRCARPMPVYGVPGMIDHF</sequence>
<keyword evidence="3" id="KW-1140">T=1 icosahedral capsid protein</keyword>
<protein>
    <submittedName>
        <fullName evidence="6">Major capsid protein</fullName>
    </submittedName>
</protein>
<proteinExistence type="inferred from homology"/>
<keyword evidence="4" id="KW-0167">Capsid protein</keyword>
<reference evidence="6" key="1">
    <citation type="submission" date="2018-12" db="EMBL/GenBank/DDBJ databases">
        <title>Singled stranded DNA viruses identified in blackflies (Austrosimulium ungulatum) sampled in New Zealand.</title>
        <authorList>
            <person name="Kraberger S."/>
            <person name="Fontenele R.S."/>
            <person name="Schmidlin K."/>
            <person name="Walters M."/>
            <person name="Varsani A."/>
        </authorList>
    </citation>
    <scope>NUCLEOTIDE SEQUENCE [LARGE SCALE GENOMIC DNA]</scope>
    <source>
        <strain evidence="6">083</strain>
    </source>
</reference>
<dbReference type="InterPro" id="IPR003514">
    <property type="entry name" value="Microviridae_protein_F"/>
</dbReference>
<dbReference type="EMBL" id="MK249167">
    <property type="protein sequence ID" value="QCQ84789.1"/>
    <property type="molecule type" value="Genomic_DNA"/>
</dbReference>
<dbReference type="SUPFAM" id="SSF88645">
    <property type="entry name" value="ssDNA viruses"/>
    <property type="match status" value="1"/>
</dbReference>
<name>A0A4P8PK92_9VIRU</name>
<evidence type="ECO:0000256" key="2">
    <source>
        <dbReference type="ARBA" id="ARBA00009963"/>
    </source>
</evidence>
<dbReference type="InterPro" id="IPR037002">
    <property type="entry name" value="Microviridae_protein_F_sf"/>
</dbReference>
<evidence type="ECO:0000256" key="3">
    <source>
        <dbReference type="ARBA" id="ARBA00022431"/>
    </source>
</evidence>